<proteinExistence type="predicted"/>
<evidence type="ECO:0000256" key="1">
    <source>
        <dbReference type="SAM" id="MobiDB-lite"/>
    </source>
</evidence>
<feature type="region of interest" description="Disordered" evidence="1">
    <location>
        <begin position="17"/>
        <end position="39"/>
    </location>
</feature>
<accession>A0A8S9TKG0</accession>
<sequence length="72" mass="7952">MVTLVIERTAVNVESNGFSGVDTRSNSAKPEQEEKEQDDVQLSYYSGSANVYTMSRLFMTIQVDVAIGFSLP</sequence>
<feature type="compositionally biased region" description="Polar residues" evidence="1">
    <location>
        <begin position="17"/>
        <end position="29"/>
    </location>
</feature>
<name>A0A8S9TKG0_PHYIN</name>
<organism evidence="2 3">
    <name type="scientific">Phytophthora infestans</name>
    <name type="common">Potato late blight agent</name>
    <name type="synonym">Botrytis infestans</name>
    <dbReference type="NCBI Taxonomy" id="4787"/>
    <lineage>
        <taxon>Eukaryota</taxon>
        <taxon>Sar</taxon>
        <taxon>Stramenopiles</taxon>
        <taxon>Oomycota</taxon>
        <taxon>Peronosporomycetes</taxon>
        <taxon>Peronosporales</taxon>
        <taxon>Peronosporaceae</taxon>
        <taxon>Phytophthora</taxon>
    </lineage>
</organism>
<protein>
    <submittedName>
        <fullName evidence="2">Uncharacterized protein</fullName>
    </submittedName>
</protein>
<gene>
    <name evidence="2" type="ORF">GN958_ATG21991</name>
</gene>
<comment type="caution">
    <text evidence="2">The sequence shown here is derived from an EMBL/GenBank/DDBJ whole genome shotgun (WGS) entry which is preliminary data.</text>
</comment>
<dbReference type="EMBL" id="JAACNO010003054">
    <property type="protein sequence ID" value="KAF4128821.1"/>
    <property type="molecule type" value="Genomic_DNA"/>
</dbReference>
<evidence type="ECO:0000313" key="2">
    <source>
        <dbReference type="EMBL" id="KAF4128821.1"/>
    </source>
</evidence>
<dbReference type="Proteomes" id="UP000704712">
    <property type="component" value="Unassembled WGS sequence"/>
</dbReference>
<reference evidence="2" key="1">
    <citation type="submission" date="2020-03" db="EMBL/GenBank/DDBJ databases">
        <title>Hybrid Assembly of Korean Phytophthora infestans isolates.</title>
        <authorList>
            <person name="Prokchorchik M."/>
            <person name="Lee Y."/>
            <person name="Seo J."/>
            <person name="Cho J.-H."/>
            <person name="Park Y.-E."/>
            <person name="Jang D.-C."/>
            <person name="Im J.-S."/>
            <person name="Choi J.-G."/>
            <person name="Park H.-J."/>
            <person name="Lee G.-B."/>
            <person name="Lee Y.-G."/>
            <person name="Hong S.-Y."/>
            <person name="Cho K."/>
            <person name="Sohn K.H."/>
        </authorList>
    </citation>
    <scope>NUCLEOTIDE SEQUENCE</scope>
    <source>
        <strain evidence="2">KR_2_A2</strain>
    </source>
</reference>
<evidence type="ECO:0000313" key="3">
    <source>
        <dbReference type="Proteomes" id="UP000704712"/>
    </source>
</evidence>
<dbReference type="AlphaFoldDB" id="A0A8S9TKG0"/>